<dbReference type="InterPro" id="IPR016181">
    <property type="entry name" value="Acyl_CoA_acyltransferase"/>
</dbReference>
<dbReference type="CDD" id="cd04301">
    <property type="entry name" value="NAT_SF"/>
    <property type="match status" value="1"/>
</dbReference>
<evidence type="ECO:0000256" key="2">
    <source>
        <dbReference type="ARBA" id="ARBA00023315"/>
    </source>
</evidence>
<dbReference type="OrthoDB" id="9797826at2"/>
<evidence type="ECO:0000313" key="4">
    <source>
        <dbReference type="EMBL" id="CZF82166.1"/>
    </source>
</evidence>
<dbReference type="RefSeq" id="WP_062664388.1">
    <property type="nucleotide sequence ID" value="NZ_FIZX01000002.1"/>
</dbReference>
<name>A0A128F785_9GAMM</name>
<keyword evidence="5" id="KW-1185">Reference proteome</keyword>
<dbReference type="SUPFAM" id="SSF55729">
    <property type="entry name" value="Acyl-CoA N-acyltransferases (Nat)"/>
    <property type="match status" value="1"/>
</dbReference>
<dbReference type="PROSITE" id="PS51186">
    <property type="entry name" value="GNAT"/>
    <property type="match status" value="1"/>
</dbReference>
<evidence type="ECO:0000313" key="5">
    <source>
        <dbReference type="Proteomes" id="UP000071641"/>
    </source>
</evidence>
<dbReference type="Gene3D" id="3.40.630.30">
    <property type="match status" value="1"/>
</dbReference>
<keyword evidence="1 4" id="KW-0808">Transferase</keyword>
<dbReference type="InterPro" id="IPR000182">
    <property type="entry name" value="GNAT_dom"/>
</dbReference>
<gene>
    <name evidence="4" type="ORF">GCE9029_03063</name>
</gene>
<accession>A0A128F785</accession>
<dbReference type="AlphaFoldDB" id="A0A128F785"/>
<feature type="domain" description="N-acetyltransferase" evidence="3">
    <location>
        <begin position="1"/>
        <end position="145"/>
    </location>
</feature>
<keyword evidence="2" id="KW-0012">Acyltransferase</keyword>
<dbReference type="InterPro" id="IPR050832">
    <property type="entry name" value="Bact_Acetyltransf"/>
</dbReference>
<dbReference type="Pfam" id="PF00583">
    <property type="entry name" value="Acetyltransf_1"/>
    <property type="match status" value="1"/>
</dbReference>
<evidence type="ECO:0000259" key="3">
    <source>
        <dbReference type="PROSITE" id="PS51186"/>
    </source>
</evidence>
<dbReference type="EMBL" id="FIZX01000002">
    <property type="protein sequence ID" value="CZF82166.1"/>
    <property type="molecule type" value="Genomic_DNA"/>
</dbReference>
<dbReference type="Proteomes" id="UP000071641">
    <property type="component" value="Unassembled WGS sequence"/>
</dbReference>
<sequence length="149" mass="17132">MIIRPATLEDAERINALCHTLGYPSELEDTELRLEKIMKQSRDALFVAELCDMVVGYIALHTVDVVHDDMPWGRISSMVIDENFRDMSIGKQLLEHAETYLKKQNCHRIEVTSHISREEAHGFYLHLGYRITPLRFIKLLAQRVLVAAG</sequence>
<dbReference type="STRING" id="1796497.GCE9029_03063"/>
<dbReference type="PANTHER" id="PTHR43877">
    <property type="entry name" value="AMINOALKYLPHOSPHONATE N-ACETYLTRANSFERASE-RELATED-RELATED"/>
    <property type="match status" value="1"/>
</dbReference>
<organism evidence="4 5">
    <name type="scientific">Grimontia celer</name>
    <dbReference type="NCBI Taxonomy" id="1796497"/>
    <lineage>
        <taxon>Bacteria</taxon>
        <taxon>Pseudomonadati</taxon>
        <taxon>Pseudomonadota</taxon>
        <taxon>Gammaproteobacteria</taxon>
        <taxon>Vibrionales</taxon>
        <taxon>Vibrionaceae</taxon>
        <taxon>Grimontia</taxon>
    </lineage>
</organism>
<protein>
    <submittedName>
        <fullName evidence="4">Aminoalkylphosphonic acid N-acetyltransferase</fullName>
    </submittedName>
</protein>
<proteinExistence type="predicted"/>
<dbReference type="PANTHER" id="PTHR43877:SF2">
    <property type="entry name" value="AMINOALKYLPHOSPHONATE N-ACETYLTRANSFERASE-RELATED"/>
    <property type="match status" value="1"/>
</dbReference>
<dbReference type="GO" id="GO:0016747">
    <property type="term" value="F:acyltransferase activity, transferring groups other than amino-acyl groups"/>
    <property type="evidence" value="ECO:0007669"/>
    <property type="project" value="InterPro"/>
</dbReference>
<reference evidence="5" key="1">
    <citation type="submission" date="2016-02" db="EMBL/GenBank/DDBJ databases">
        <authorList>
            <person name="Rodrigo-Torres Lidia"/>
            <person name="Arahal R.David."/>
        </authorList>
    </citation>
    <scope>NUCLEOTIDE SEQUENCE [LARGE SCALE GENOMIC DNA]</scope>
    <source>
        <strain evidence="5">CECT 9029</strain>
    </source>
</reference>
<evidence type="ECO:0000256" key="1">
    <source>
        <dbReference type="ARBA" id="ARBA00022679"/>
    </source>
</evidence>